<feature type="non-terminal residue" evidence="2">
    <location>
        <position position="1"/>
    </location>
</feature>
<feature type="transmembrane region" description="Helical" evidence="1">
    <location>
        <begin position="40"/>
        <end position="63"/>
    </location>
</feature>
<keyword evidence="3" id="KW-1185">Reference proteome</keyword>
<dbReference type="EMBL" id="JASPKZ010000004">
    <property type="protein sequence ID" value="KAJ9601749.1"/>
    <property type="molecule type" value="Genomic_DNA"/>
</dbReference>
<evidence type="ECO:0000256" key="1">
    <source>
        <dbReference type="SAM" id="Phobius"/>
    </source>
</evidence>
<evidence type="ECO:0000313" key="3">
    <source>
        <dbReference type="Proteomes" id="UP001233999"/>
    </source>
</evidence>
<dbReference type="AlphaFoldDB" id="A0AAD8AM94"/>
<evidence type="ECO:0000313" key="2">
    <source>
        <dbReference type="EMBL" id="KAJ9601749.1"/>
    </source>
</evidence>
<sequence>FIVNDRKFLDVTVLSFPSIRVLSSRVFSQPSFQPDLDMTVYPFLAFDLIRIIFIFFFYCLSLFGTIGNINLKTAPRVSIEVKYFNQEITVVLSRVLVFNTVL</sequence>
<gene>
    <name evidence="2" type="ORF">L9F63_000140</name>
</gene>
<keyword evidence="1" id="KW-0812">Transmembrane</keyword>
<dbReference type="Proteomes" id="UP001233999">
    <property type="component" value="Unassembled WGS sequence"/>
</dbReference>
<comment type="caution">
    <text evidence="2">The sequence shown here is derived from an EMBL/GenBank/DDBJ whole genome shotgun (WGS) entry which is preliminary data.</text>
</comment>
<name>A0AAD8AM94_DIPPU</name>
<proteinExistence type="predicted"/>
<feature type="non-terminal residue" evidence="2">
    <location>
        <position position="102"/>
    </location>
</feature>
<reference evidence="2" key="1">
    <citation type="journal article" date="2023" name="IScience">
        <title>Live-bearing cockroach genome reveals convergent evolutionary mechanisms linked to viviparity in insects and beyond.</title>
        <authorList>
            <person name="Fouks B."/>
            <person name="Harrison M.C."/>
            <person name="Mikhailova A.A."/>
            <person name="Marchal E."/>
            <person name="English S."/>
            <person name="Carruthers M."/>
            <person name="Jennings E.C."/>
            <person name="Chiamaka E.L."/>
            <person name="Frigard R.A."/>
            <person name="Pippel M."/>
            <person name="Attardo G.M."/>
            <person name="Benoit J.B."/>
            <person name="Bornberg-Bauer E."/>
            <person name="Tobe S.S."/>
        </authorList>
    </citation>
    <scope>NUCLEOTIDE SEQUENCE</scope>
    <source>
        <strain evidence="2">Stay&amp;Tobe</strain>
    </source>
</reference>
<reference evidence="2" key="2">
    <citation type="submission" date="2023-05" db="EMBL/GenBank/DDBJ databases">
        <authorList>
            <person name="Fouks B."/>
        </authorList>
    </citation>
    <scope>NUCLEOTIDE SEQUENCE</scope>
    <source>
        <strain evidence="2">Stay&amp;Tobe</strain>
        <tissue evidence="2">Testes</tissue>
    </source>
</reference>
<protein>
    <submittedName>
        <fullName evidence="2">Uncharacterized protein</fullName>
    </submittedName>
</protein>
<keyword evidence="1" id="KW-1133">Transmembrane helix</keyword>
<keyword evidence="1" id="KW-0472">Membrane</keyword>
<organism evidence="2 3">
    <name type="scientific">Diploptera punctata</name>
    <name type="common">Pacific beetle cockroach</name>
    <dbReference type="NCBI Taxonomy" id="6984"/>
    <lineage>
        <taxon>Eukaryota</taxon>
        <taxon>Metazoa</taxon>
        <taxon>Ecdysozoa</taxon>
        <taxon>Arthropoda</taxon>
        <taxon>Hexapoda</taxon>
        <taxon>Insecta</taxon>
        <taxon>Pterygota</taxon>
        <taxon>Neoptera</taxon>
        <taxon>Polyneoptera</taxon>
        <taxon>Dictyoptera</taxon>
        <taxon>Blattodea</taxon>
        <taxon>Blaberoidea</taxon>
        <taxon>Blaberidae</taxon>
        <taxon>Diplopterinae</taxon>
        <taxon>Diploptera</taxon>
    </lineage>
</organism>
<accession>A0AAD8AM94</accession>